<evidence type="ECO:0000256" key="1">
    <source>
        <dbReference type="ARBA" id="ARBA00009199"/>
    </source>
</evidence>
<dbReference type="RefSeq" id="WP_270038256.1">
    <property type="nucleotide sequence ID" value="NZ_JAPDOD010000002.1"/>
</dbReference>
<dbReference type="InterPro" id="IPR020556">
    <property type="entry name" value="Amidase_CS"/>
</dbReference>
<comment type="similarity">
    <text evidence="1">Belongs to the amidase family.</text>
</comment>
<protein>
    <submittedName>
        <fullName evidence="3">Amidase</fullName>
    </submittedName>
</protein>
<proteinExistence type="inferred from homology"/>
<organism evidence="3 4">
    <name type="scientific">Solirubrobacter ginsenosidimutans</name>
    <dbReference type="NCBI Taxonomy" id="490573"/>
    <lineage>
        <taxon>Bacteria</taxon>
        <taxon>Bacillati</taxon>
        <taxon>Actinomycetota</taxon>
        <taxon>Thermoleophilia</taxon>
        <taxon>Solirubrobacterales</taxon>
        <taxon>Solirubrobacteraceae</taxon>
        <taxon>Solirubrobacter</taxon>
    </lineage>
</organism>
<dbReference type="Gene3D" id="3.90.1300.10">
    <property type="entry name" value="Amidase signature (AS) domain"/>
    <property type="match status" value="1"/>
</dbReference>
<reference evidence="3" key="1">
    <citation type="submission" date="2022-10" db="EMBL/GenBank/DDBJ databases">
        <title>The WGS of Solirubrobacter ginsenosidimutans DSM 21036.</title>
        <authorList>
            <person name="Jiang Z."/>
        </authorList>
    </citation>
    <scope>NUCLEOTIDE SEQUENCE</scope>
    <source>
        <strain evidence="3">DSM 21036</strain>
    </source>
</reference>
<dbReference type="EMBL" id="JAPDOD010000002">
    <property type="protein sequence ID" value="MDA0159522.1"/>
    <property type="molecule type" value="Genomic_DNA"/>
</dbReference>
<gene>
    <name evidence="3" type="ORF">OM076_04540</name>
</gene>
<dbReference type="PANTHER" id="PTHR11895:SF7">
    <property type="entry name" value="GLUTAMYL-TRNA(GLN) AMIDOTRANSFERASE SUBUNIT A, MITOCHONDRIAL"/>
    <property type="match status" value="1"/>
</dbReference>
<sequence>MKTAVELRAAFAARELSPVELIDAAAEHAELGAFVTLTLERAREEAKAAERAYRDGTARPLEGLTLAVKDLYDTEGVPTTYGSSIFKGHVPKADAFAVQRAKSAGAIVVGKTLTHEFAWGITSNNPHFPPCCNPWDAERIPGGSSGGSAVALATGGAALALATDTGGSIRIPAAFCGVSGLKPTYNQIPATGVFPLARSLDHAGPMGRTPADVRLFYAALTGSRTHPLDAAPSVAICPDLHLHPLTPGIQRAFDGAATALGAFEVGFDEAARIYPAFVAIQSVEAALAHSVLFPTRKAEYGEDVAARIERARTVTVDEYVEATATRERLRTNFARVFAAADLLLTPIHALPPELRGVGAQSFRDAVLPYTVPQNLAGLPSAAVPVGFDEHGLPVGVQLTGPAWSEGRVLAAAEALFSATASAREESASIL</sequence>
<dbReference type="InterPro" id="IPR036928">
    <property type="entry name" value="AS_sf"/>
</dbReference>
<dbReference type="Proteomes" id="UP001149140">
    <property type="component" value="Unassembled WGS sequence"/>
</dbReference>
<dbReference type="InterPro" id="IPR000120">
    <property type="entry name" value="Amidase"/>
</dbReference>
<name>A0A9X3MNM5_9ACTN</name>
<dbReference type="AlphaFoldDB" id="A0A9X3MNM5"/>
<dbReference type="PROSITE" id="PS00571">
    <property type="entry name" value="AMIDASES"/>
    <property type="match status" value="1"/>
</dbReference>
<comment type="caution">
    <text evidence="3">The sequence shown here is derived from an EMBL/GenBank/DDBJ whole genome shotgun (WGS) entry which is preliminary data.</text>
</comment>
<evidence type="ECO:0000313" key="3">
    <source>
        <dbReference type="EMBL" id="MDA0159522.1"/>
    </source>
</evidence>
<feature type="domain" description="Amidase" evidence="2">
    <location>
        <begin position="23"/>
        <end position="409"/>
    </location>
</feature>
<dbReference type="InterPro" id="IPR023631">
    <property type="entry name" value="Amidase_dom"/>
</dbReference>
<dbReference type="SUPFAM" id="SSF75304">
    <property type="entry name" value="Amidase signature (AS) enzymes"/>
    <property type="match status" value="1"/>
</dbReference>
<evidence type="ECO:0000259" key="2">
    <source>
        <dbReference type="Pfam" id="PF01425"/>
    </source>
</evidence>
<keyword evidence="4" id="KW-1185">Reference proteome</keyword>
<evidence type="ECO:0000313" key="4">
    <source>
        <dbReference type="Proteomes" id="UP001149140"/>
    </source>
</evidence>
<dbReference type="Pfam" id="PF01425">
    <property type="entry name" value="Amidase"/>
    <property type="match status" value="1"/>
</dbReference>
<accession>A0A9X3MNM5</accession>
<dbReference type="PANTHER" id="PTHR11895">
    <property type="entry name" value="TRANSAMIDASE"/>
    <property type="match status" value="1"/>
</dbReference>
<dbReference type="GO" id="GO:0003824">
    <property type="term" value="F:catalytic activity"/>
    <property type="evidence" value="ECO:0007669"/>
    <property type="project" value="InterPro"/>
</dbReference>